<evidence type="ECO:0000313" key="12">
    <source>
        <dbReference type="Proteomes" id="UP000253226"/>
    </source>
</evidence>
<evidence type="ECO:0000256" key="8">
    <source>
        <dbReference type="ARBA" id="ARBA00038436"/>
    </source>
</evidence>
<comment type="subunit">
    <text evidence="9">The complex comprises the extracytoplasmic solute receptor protein and the two transmembrane proteins.</text>
</comment>
<evidence type="ECO:0000256" key="3">
    <source>
        <dbReference type="ARBA" id="ARBA00022475"/>
    </source>
</evidence>
<dbReference type="EMBL" id="JPWF01000003">
    <property type="protein sequence ID" value="RCK38260.1"/>
    <property type="molecule type" value="Genomic_DNA"/>
</dbReference>
<evidence type="ECO:0000256" key="4">
    <source>
        <dbReference type="ARBA" id="ARBA00022519"/>
    </source>
</evidence>
<protein>
    <recommendedName>
        <fullName evidence="9">TRAP transporter small permease protein</fullName>
    </recommendedName>
</protein>
<comment type="function">
    <text evidence="9">Part of the tripartite ATP-independent periplasmic (TRAP) transport system.</text>
</comment>
<evidence type="ECO:0000256" key="1">
    <source>
        <dbReference type="ARBA" id="ARBA00004429"/>
    </source>
</evidence>
<evidence type="ECO:0000259" key="10">
    <source>
        <dbReference type="Pfam" id="PF04290"/>
    </source>
</evidence>
<dbReference type="Proteomes" id="UP000253226">
    <property type="component" value="Unassembled WGS sequence"/>
</dbReference>
<reference evidence="11 12" key="1">
    <citation type="submission" date="2014-07" db="EMBL/GenBank/DDBJ databases">
        <title>Draft genome sequence of Thalassospira profundimaris 35.</title>
        <authorList>
            <person name="Lai Q."/>
            <person name="Shao Z."/>
        </authorList>
    </citation>
    <scope>NUCLEOTIDE SEQUENCE [LARGE SCALE GENOMIC DNA]</scope>
    <source>
        <strain evidence="11 12">35</strain>
    </source>
</reference>
<evidence type="ECO:0000256" key="5">
    <source>
        <dbReference type="ARBA" id="ARBA00022692"/>
    </source>
</evidence>
<dbReference type="GO" id="GO:0022857">
    <property type="term" value="F:transmembrane transporter activity"/>
    <property type="evidence" value="ECO:0007669"/>
    <property type="project" value="UniProtKB-UniRule"/>
</dbReference>
<dbReference type="InterPro" id="IPR055348">
    <property type="entry name" value="DctQ"/>
</dbReference>
<evidence type="ECO:0000256" key="7">
    <source>
        <dbReference type="ARBA" id="ARBA00023136"/>
    </source>
</evidence>
<keyword evidence="4 9" id="KW-0997">Cell inner membrane</keyword>
<keyword evidence="2 9" id="KW-0813">Transport</keyword>
<dbReference type="Pfam" id="PF04290">
    <property type="entry name" value="DctQ"/>
    <property type="match status" value="1"/>
</dbReference>
<dbReference type="PANTHER" id="PTHR35011">
    <property type="entry name" value="2,3-DIKETO-L-GULONATE TRAP TRANSPORTER SMALL PERMEASE PROTEIN YIAM"/>
    <property type="match status" value="1"/>
</dbReference>
<dbReference type="GO" id="GO:0015740">
    <property type="term" value="P:C4-dicarboxylate transport"/>
    <property type="evidence" value="ECO:0007669"/>
    <property type="project" value="TreeGrafter"/>
</dbReference>
<comment type="subcellular location">
    <subcellularLocation>
        <location evidence="1 9">Cell inner membrane</location>
        <topology evidence="1 9">Multi-pass membrane protein</topology>
    </subcellularLocation>
</comment>
<dbReference type="OrthoDB" id="4250245at2"/>
<name>A0A367WCR4_9PROT</name>
<comment type="caution">
    <text evidence="9">Lacks conserved residue(s) required for the propagation of feature annotation.</text>
</comment>
<comment type="similarity">
    <text evidence="8 9">Belongs to the TRAP transporter small permease family.</text>
</comment>
<feature type="transmembrane region" description="Helical" evidence="9">
    <location>
        <begin position="131"/>
        <end position="152"/>
    </location>
</feature>
<comment type="caution">
    <text evidence="11">The sequence shown here is derived from an EMBL/GenBank/DDBJ whole genome shotgun (WGS) entry which is preliminary data.</text>
</comment>
<keyword evidence="5 9" id="KW-0812">Transmembrane</keyword>
<gene>
    <name evidence="11" type="ORF">TH19_05500</name>
</gene>
<keyword evidence="3" id="KW-1003">Cell membrane</keyword>
<sequence>MDGFGKILQRLEDTLHWGGCLALVIVAVLINADIVMRLVAGIPVQIQFEMTELYLMPALATLSLSRVYRDGGHLALDFMTKDLSGLFGKIVGRMRTLLAGVFFCAVTYMSGSFALKAFLRGEIEYGVINWPLGWAYAAIPLGCGVISLRLLYDTLQKPAA</sequence>
<feature type="transmembrane region" description="Helical" evidence="9">
    <location>
        <begin position="97"/>
        <end position="119"/>
    </location>
</feature>
<evidence type="ECO:0000256" key="9">
    <source>
        <dbReference type="RuleBase" id="RU369079"/>
    </source>
</evidence>
<proteinExistence type="inferred from homology"/>
<evidence type="ECO:0000313" key="11">
    <source>
        <dbReference type="EMBL" id="RCK38260.1"/>
    </source>
</evidence>
<evidence type="ECO:0000256" key="2">
    <source>
        <dbReference type="ARBA" id="ARBA00022448"/>
    </source>
</evidence>
<organism evidence="11 12">
    <name type="scientific">Thalassospira profundimaris</name>
    <dbReference type="NCBI Taxonomy" id="502049"/>
    <lineage>
        <taxon>Bacteria</taxon>
        <taxon>Pseudomonadati</taxon>
        <taxon>Pseudomonadota</taxon>
        <taxon>Alphaproteobacteria</taxon>
        <taxon>Rhodospirillales</taxon>
        <taxon>Thalassospiraceae</taxon>
        <taxon>Thalassospira</taxon>
    </lineage>
</organism>
<feature type="domain" description="Tripartite ATP-independent periplasmic transporters DctQ component" evidence="10">
    <location>
        <begin position="27"/>
        <end position="156"/>
    </location>
</feature>
<accession>A0A367WCR4</accession>
<dbReference type="InterPro" id="IPR007387">
    <property type="entry name" value="TRAP_DctQ"/>
</dbReference>
<dbReference type="GO" id="GO:0005886">
    <property type="term" value="C:plasma membrane"/>
    <property type="evidence" value="ECO:0007669"/>
    <property type="project" value="UniProtKB-SubCell"/>
</dbReference>
<feature type="transmembrane region" description="Helical" evidence="9">
    <location>
        <begin position="15"/>
        <end position="40"/>
    </location>
</feature>
<keyword evidence="7 9" id="KW-0472">Membrane</keyword>
<dbReference type="AlphaFoldDB" id="A0A367WCR4"/>
<keyword evidence="6 9" id="KW-1133">Transmembrane helix</keyword>
<dbReference type="PANTHER" id="PTHR35011:SF10">
    <property type="entry name" value="TRAP TRANSPORTER SMALL PERMEASE PROTEIN"/>
    <property type="match status" value="1"/>
</dbReference>
<evidence type="ECO:0000256" key="6">
    <source>
        <dbReference type="ARBA" id="ARBA00022989"/>
    </source>
</evidence>